<comment type="caution">
    <text evidence="1">The sequence shown here is derived from an EMBL/GenBank/DDBJ whole genome shotgun (WGS) entry which is preliminary data.</text>
</comment>
<dbReference type="EMBL" id="BLKT01000003">
    <property type="protein sequence ID" value="GFG60817.1"/>
    <property type="molecule type" value="Genomic_DNA"/>
</dbReference>
<accession>A0A7I9WUH3</accession>
<sequence length="277" mass="30118">MRDTTWPGRAVIPVRQADRGRDGAVSTLGVARWLEDARLRLRMRRFEAHARSSGMQPFRILLVGQQVERLSPHSRAGDNVEVVSGVSRIGRSSFTYLHEAREPGQVVGKGQATIVLGTSSGPMVLPDRLIDDLQDLAIPGGEGGSGRASDAQRHRDHYPWWTTVRTRVADLDSNRHVNFQVLLTWYEEAVAGVVWAAGGAQGSTPSPELSTRRLGIEYAGEVTFPGDYQIGVRVSAVLDDAIQYELAIFGDDRCLGTAQAQTPRGSLNPAALPGIDV</sequence>
<name>A0A7I9WUH3_9MYCO</name>
<dbReference type="InterPro" id="IPR029069">
    <property type="entry name" value="HotDog_dom_sf"/>
</dbReference>
<reference evidence="1 2" key="1">
    <citation type="journal article" date="2019" name="Emerg. Microbes Infect.">
        <title>Comprehensive subspecies identification of 175 nontuberculous mycobacteria species based on 7547 genomic profiles.</title>
        <authorList>
            <person name="Matsumoto Y."/>
            <person name="Kinjo T."/>
            <person name="Motooka D."/>
            <person name="Nabeya D."/>
            <person name="Jung N."/>
            <person name="Uechi K."/>
            <person name="Horii T."/>
            <person name="Iida T."/>
            <person name="Fujita J."/>
            <person name="Nakamura S."/>
        </authorList>
    </citation>
    <scope>NUCLEOTIDE SEQUENCE [LARGE SCALE GENOMIC DNA]</scope>
    <source>
        <strain evidence="1 2">JCM 13392</strain>
    </source>
</reference>
<organism evidence="1 2">
    <name type="scientific">Mycolicibacterium murale</name>
    <dbReference type="NCBI Taxonomy" id="182220"/>
    <lineage>
        <taxon>Bacteria</taxon>
        <taxon>Bacillati</taxon>
        <taxon>Actinomycetota</taxon>
        <taxon>Actinomycetes</taxon>
        <taxon>Mycobacteriales</taxon>
        <taxon>Mycobacteriaceae</taxon>
        <taxon>Mycolicibacterium</taxon>
    </lineage>
</organism>
<dbReference type="Gene3D" id="3.10.129.10">
    <property type="entry name" value="Hotdog Thioesterase"/>
    <property type="match status" value="2"/>
</dbReference>
<evidence type="ECO:0000313" key="1">
    <source>
        <dbReference type="EMBL" id="GFG60817.1"/>
    </source>
</evidence>
<dbReference type="RefSeq" id="WP_193490789.1">
    <property type="nucleotide sequence ID" value="NZ_BAAAMC010000019.1"/>
</dbReference>
<evidence type="ECO:0008006" key="3">
    <source>
        <dbReference type="Google" id="ProtNLM"/>
    </source>
</evidence>
<dbReference type="SUPFAM" id="SSF54637">
    <property type="entry name" value="Thioesterase/thiol ester dehydrase-isomerase"/>
    <property type="match status" value="2"/>
</dbReference>
<proteinExistence type="predicted"/>
<gene>
    <name evidence="1" type="ORF">MMUR_49530</name>
</gene>
<protein>
    <recommendedName>
        <fullName evidence="3">Thioesterase</fullName>
    </recommendedName>
</protein>
<dbReference type="AlphaFoldDB" id="A0A7I9WUH3"/>
<dbReference type="Proteomes" id="UP000465241">
    <property type="component" value="Unassembled WGS sequence"/>
</dbReference>
<evidence type="ECO:0000313" key="2">
    <source>
        <dbReference type="Proteomes" id="UP000465241"/>
    </source>
</evidence>
<keyword evidence="2" id="KW-1185">Reference proteome</keyword>